<dbReference type="Gene3D" id="1.20.1250.20">
    <property type="entry name" value="MFS general substrate transporter like domains"/>
    <property type="match status" value="2"/>
</dbReference>
<organism evidence="7 8">
    <name type="scientific">Favolaschia claudopus</name>
    <dbReference type="NCBI Taxonomy" id="2862362"/>
    <lineage>
        <taxon>Eukaryota</taxon>
        <taxon>Fungi</taxon>
        <taxon>Dikarya</taxon>
        <taxon>Basidiomycota</taxon>
        <taxon>Agaricomycotina</taxon>
        <taxon>Agaricomycetes</taxon>
        <taxon>Agaricomycetidae</taxon>
        <taxon>Agaricales</taxon>
        <taxon>Marasmiineae</taxon>
        <taxon>Mycenaceae</taxon>
        <taxon>Favolaschia</taxon>
    </lineage>
</organism>
<feature type="transmembrane region" description="Helical" evidence="6">
    <location>
        <begin position="185"/>
        <end position="207"/>
    </location>
</feature>
<dbReference type="PANTHER" id="PTHR23507:SF13">
    <property type="entry name" value="MFS GENERAL SUBSTRATE TRANSPORTER"/>
    <property type="match status" value="1"/>
</dbReference>
<feature type="region of interest" description="Disordered" evidence="5">
    <location>
        <begin position="358"/>
        <end position="390"/>
    </location>
</feature>
<evidence type="ECO:0000256" key="6">
    <source>
        <dbReference type="SAM" id="Phobius"/>
    </source>
</evidence>
<gene>
    <name evidence="7" type="ORF">R3P38DRAFT_2682135</name>
</gene>
<keyword evidence="3 6" id="KW-1133">Transmembrane helix</keyword>
<keyword evidence="4 6" id="KW-0472">Membrane</keyword>
<comment type="caution">
    <text evidence="7">The sequence shown here is derived from an EMBL/GenBank/DDBJ whole genome shotgun (WGS) entry which is preliminary data.</text>
</comment>
<dbReference type="EMBL" id="JAWWNJ010000005">
    <property type="protein sequence ID" value="KAK7055689.1"/>
    <property type="molecule type" value="Genomic_DNA"/>
</dbReference>
<evidence type="ECO:0000256" key="3">
    <source>
        <dbReference type="ARBA" id="ARBA00022989"/>
    </source>
</evidence>
<evidence type="ECO:0000313" key="8">
    <source>
        <dbReference type="Proteomes" id="UP001362999"/>
    </source>
</evidence>
<keyword evidence="8" id="KW-1185">Reference proteome</keyword>
<feature type="transmembrane region" description="Helical" evidence="6">
    <location>
        <begin position="451"/>
        <end position="472"/>
    </location>
</feature>
<comment type="subcellular location">
    <subcellularLocation>
        <location evidence="1">Membrane</location>
        <topology evidence="1">Multi-pass membrane protein</topology>
    </subcellularLocation>
</comment>
<reference evidence="7 8" key="1">
    <citation type="journal article" date="2024" name="J Genomics">
        <title>Draft genome sequencing and assembly of Favolaschia claudopus CIRM-BRFM 2984 isolated from oak limbs.</title>
        <authorList>
            <person name="Navarro D."/>
            <person name="Drula E."/>
            <person name="Chaduli D."/>
            <person name="Cazenave R."/>
            <person name="Ahrendt S."/>
            <person name="Wang J."/>
            <person name="Lipzen A."/>
            <person name="Daum C."/>
            <person name="Barry K."/>
            <person name="Grigoriev I.V."/>
            <person name="Favel A."/>
            <person name="Rosso M.N."/>
            <person name="Martin F."/>
        </authorList>
    </citation>
    <scope>NUCLEOTIDE SEQUENCE [LARGE SCALE GENOMIC DNA]</scope>
    <source>
        <strain evidence="7 8">CIRM-BRFM 2984</strain>
    </source>
</reference>
<feature type="transmembrane region" description="Helical" evidence="6">
    <location>
        <begin position="152"/>
        <end position="173"/>
    </location>
</feature>
<dbReference type="SUPFAM" id="SSF103473">
    <property type="entry name" value="MFS general substrate transporter"/>
    <property type="match status" value="2"/>
</dbReference>
<sequence length="545" mass="58208">MALSSNREDTPLLDHETTPKHRQLFNPYRRVLFATFLLSTTFWFTFTPIIYAFRVFSCQEYYADPAHPPYTGVGDACAIPAIDASSAKDISIMMVLGTLSGGANLLLTTWQIRHWGLRAAIVQQTFWPALRNLTQIYATFVGGRQGITIMQITQSITIFGGGAGYMLSANTYIPEVVEPIQRTAAFGVLAGMTMLGSALGFIAGGLAYDLITISAPFEITFGLLVASTLYSAALLPYIPPSGDPPSIDSSAPAKLKPLSALIDSVSVFQPSEYADGSGKYWGLTLLGLGAFAGGLATQYVPMMLQLTATNQYGYKPSDNGFLLSGNSLSRAIFLTFAFPRIISAGRAWIAPQARQPGTLMADNSPTAGTRSTAVEAENDDETVPGIPTDPRAFEATIVPSAEGATEEPPLIPTPTDKVHGSGFDLIFLRWSILVDAVLTAGVGFSSQSWHMVAAALILPLASGTAPACKGVLMEMVPEGRRADALAGLSFLETLTQICTVTLFGSLFAYLSDIGRPHLVFFCNAALAVLASVVLFLVRFPKRGLV</sequence>
<dbReference type="GO" id="GO:0016020">
    <property type="term" value="C:membrane"/>
    <property type="evidence" value="ECO:0007669"/>
    <property type="project" value="UniProtKB-SubCell"/>
</dbReference>
<feature type="transmembrane region" description="Helical" evidence="6">
    <location>
        <begin position="517"/>
        <end position="537"/>
    </location>
</feature>
<evidence type="ECO:0000256" key="1">
    <source>
        <dbReference type="ARBA" id="ARBA00004141"/>
    </source>
</evidence>
<feature type="transmembrane region" description="Helical" evidence="6">
    <location>
        <begin position="90"/>
        <end position="110"/>
    </location>
</feature>
<feature type="transmembrane region" description="Helical" evidence="6">
    <location>
        <begin position="280"/>
        <end position="300"/>
    </location>
</feature>
<feature type="transmembrane region" description="Helical" evidence="6">
    <location>
        <begin position="484"/>
        <end position="511"/>
    </location>
</feature>
<evidence type="ECO:0000256" key="2">
    <source>
        <dbReference type="ARBA" id="ARBA00022692"/>
    </source>
</evidence>
<dbReference type="InterPro" id="IPR036259">
    <property type="entry name" value="MFS_trans_sf"/>
</dbReference>
<feature type="compositionally biased region" description="Polar residues" evidence="5">
    <location>
        <begin position="361"/>
        <end position="372"/>
    </location>
</feature>
<evidence type="ECO:0000313" key="7">
    <source>
        <dbReference type="EMBL" id="KAK7055689.1"/>
    </source>
</evidence>
<accession>A0AAW0DW97</accession>
<dbReference type="Proteomes" id="UP001362999">
    <property type="component" value="Unassembled WGS sequence"/>
</dbReference>
<feature type="transmembrane region" description="Helical" evidence="6">
    <location>
        <begin position="426"/>
        <end position="445"/>
    </location>
</feature>
<dbReference type="PANTHER" id="PTHR23507">
    <property type="entry name" value="ZGC:174356"/>
    <property type="match status" value="1"/>
</dbReference>
<evidence type="ECO:0000256" key="5">
    <source>
        <dbReference type="SAM" id="MobiDB-lite"/>
    </source>
</evidence>
<dbReference type="AlphaFoldDB" id="A0AAW0DW97"/>
<feature type="transmembrane region" description="Helical" evidence="6">
    <location>
        <begin position="31"/>
        <end position="53"/>
    </location>
</feature>
<protein>
    <submittedName>
        <fullName evidence="7">Uncharacterized protein</fullName>
    </submittedName>
</protein>
<evidence type="ECO:0000256" key="4">
    <source>
        <dbReference type="ARBA" id="ARBA00023136"/>
    </source>
</evidence>
<feature type="transmembrane region" description="Helical" evidence="6">
    <location>
        <begin position="219"/>
        <end position="238"/>
    </location>
</feature>
<name>A0AAW0DW97_9AGAR</name>
<proteinExistence type="predicted"/>
<dbReference type="GO" id="GO:0022857">
    <property type="term" value="F:transmembrane transporter activity"/>
    <property type="evidence" value="ECO:0007669"/>
    <property type="project" value="TreeGrafter"/>
</dbReference>
<keyword evidence="2 6" id="KW-0812">Transmembrane</keyword>